<protein>
    <recommendedName>
        <fullName evidence="4">Glycosyltransferase RgtA/B/C/D-like domain-containing protein</fullName>
    </recommendedName>
</protein>
<evidence type="ECO:0008006" key="4">
    <source>
        <dbReference type="Google" id="ProtNLM"/>
    </source>
</evidence>
<feature type="transmembrane region" description="Helical" evidence="1">
    <location>
        <begin position="189"/>
        <end position="208"/>
    </location>
</feature>
<comment type="caution">
    <text evidence="2">The sequence shown here is derived from an EMBL/GenBank/DDBJ whole genome shotgun (WGS) entry which is preliminary data.</text>
</comment>
<sequence>MALAMILPPLGCVLVVLGHHHAAGLSEPDNLQFALHWAGLLSVFLPLAGLACARKTGGVTRALTIAGIGLFGMFGRFLNNRPVGVDEYIHLRQSIEALFNGEVGHPVSVLPITEEFFGLHQVASAFARLADLPLWTAGVTVITLAHTLSVLAVYQLIRMVGAPAPGAAAGAVLYTLNPSWLYFNVAFSYESLALPLVLWTLAASVAAGRATGRPSFRALAAAMVATAALPAIHHLSTIMLLLILTLLILARLMAWLPRVAVAGLRASHPDRLWPLVTIWYWLALSIQFWWSENYGWLANYLGPALSEGFSQLSHIVQKIVDGVSQPASGQRRLFANAANPIYEIIAGYLFPFVVLAVFLWATNVMWRNRHRFGSAPWAFAVVGFMFFASMPMLLTTGGGEGAHRSWGYSFVGIAVVCGVAWSLAPQSAGVVANRLPAVSKAVRRPAVRIFVALCTFTVLAFGSAALGINVPHRFPGTANVGDDARSMSYEARAVAEYLAAHAPPDTPVLADRYVTSELLSVGRMSPLSPSEEFPIYELYMSDAPIRPQVLKQIWDSEIEYFVVDSRMATTRPRMGYWFVRNEPGVGGTDLSPQLALDRFDCLPWLQAVYGAGPLTLYKVDRDTLAGTRAMSCVEATP</sequence>
<evidence type="ECO:0000313" key="3">
    <source>
        <dbReference type="Proteomes" id="UP001084650"/>
    </source>
</evidence>
<organism evidence="2 3">
    <name type="scientific">Mycolicibacterium iranicum</name>
    <name type="common">Mycobacterium iranicum</name>
    <dbReference type="NCBI Taxonomy" id="912594"/>
    <lineage>
        <taxon>Bacteria</taxon>
        <taxon>Bacillati</taxon>
        <taxon>Actinomycetota</taxon>
        <taxon>Actinomycetes</taxon>
        <taxon>Mycobacteriales</taxon>
        <taxon>Mycobacteriaceae</taxon>
        <taxon>Mycolicibacterium</taxon>
    </lineage>
</organism>
<evidence type="ECO:0000256" key="1">
    <source>
        <dbReference type="SAM" id="Phobius"/>
    </source>
</evidence>
<name>A0ABT4HJY2_MYCIR</name>
<feature type="transmembrane region" description="Helical" evidence="1">
    <location>
        <begin position="59"/>
        <end position="78"/>
    </location>
</feature>
<keyword evidence="1" id="KW-0472">Membrane</keyword>
<dbReference type="RefSeq" id="WP_268786845.1">
    <property type="nucleotide sequence ID" value="NZ_JAPQYE010000008.1"/>
</dbReference>
<keyword evidence="3" id="KW-1185">Reference proteome</keyword>
<accession>A0ABT4HJY2</accession>
<gene>
    <name evidence="2" type="ORF">OY187_18910</name>
</gene>
<feature type="transmembrane region" description="Helical" evidence="1">
    <location>
        <begin position="406"/>
        <end position="424"/>
    </location>
</feature>
<feature type="transmembrane region" description="Helical" evidence="1">
    <location>
        <begin position="215"/>
        <end position="232"/>
    </location>
</feature>
<feature type="transmembrane region" description="Helical" evidence="1">
    <location>
        <begin position="445"/>
        <end position="468"/>
    </location>
</feature>
<feature type="transmembrane region" description="Helical" evidence="1">
    <location>
        <begin position="374"/>
        <end position="394"/>
    </location>
</feature>
<keyword evidence="1" id="KW-1133">Transmembrane helix</keyword>
<feature type="transmembrane region" description="Helical" evidence="1">
    <location>
        <begin position="341"/>
        <end position="362"/>
    </location>
</feature>
<proteinExistence type="predicted"/>
<feature type="transmembrane region" description="Helical" evidence="1">
    <location>
        <begin position="272"/>
        <end position="290"/>
    </location>
</feature>
<feature type="transmembrane region" description="Helical" evidence="1">
    <location>
        <begin position="34"/>
        <end position="52"/>
    </location>
</feature>
<dbReference type="Proteomes" id="UP001084650">
    <property type="component" value="Unassembled WGS sequence"/>
</dbReference>
<keyword evidence="1" id="KW-0812">Transmembrane</keyword>
<evidence type="ECO:0000313" key="2">
    <source>
        <dbReference type="EMBL" id="MCZ0730121.1"/>
    </source>
</evidence>
<dbReference type="EMBL" id="JAPQYE010000008">
    <property type="protein sequence ID" value="MCZ0730121.1"/>
    <property type="molecule type" value="Genomic_DNA"/>
</dbReference>
<feature type="transmembrane region" description="Helical" evidence="1">
    <location>
        <begin position="238"/>
        <end position="260"/>
    </location>
</feature>
<feature type="transmembrane region" description="Helical" evidence="1">
    <location>
        <begin position="134"/>
        <end position="154"/>
    </location>
</feature>
<reference evidence="2" key="1">
    <citation type="submission" date="2022-12" db="EMBL/GenBank/DDBJ databases">
        <title>Whole genome sequence of Mycolicibacterium iranicum strain SBH312.</title>
        <authorList>
            <person name="Jani J."/>
            <person name="Arifin Mustapha Z."/>
            <person name="Ahmed K."/>
            <person name="Kai Ling C."/>
        </authorList>
    </citation>
    <scope>NUCLEOTIDE SEQUENCE</scope>
    <source>
        <strain evidence="2">SBH312</strain>
    </source>
</reference>